<gene>
    <name evidence="1" type="ORF">HOLleu_44969</name>
</gene>
<reference evidence="1" key="1">
    <citation type="submission" date="2021-10" db="EMBL/GenBank/DDBJ databases">
        <title>Tropical sea cucumber genome reveals ecological adaptation and Cuvierian tubules defense mechanism.</title>
        <authorList>
            <person name="Chen T."/>
        </authorList>
    </citation>
    <scope>NUCLEOTIDE SEQUENCE</scope>
    <source>
        <strain evidence="1">Nanhai2018</strain>
        <tissue evidence="1">Muscle</tissue>
    </source>
</reference>
<dbReference type="PANTHER" id="PTHR21446">
    <property type="entry name" value="DUF3504 DOMAIN-CONTAINING PROTEIN"/>
    <property type="match status" value="1"/>
</dbReference>
<sequence>MHAICYGLSHHFQATLDVDILRSDLFKESNNTYKAMLVKPKQSGKRAVKHKNAVSKEDMGKILDSLDITIPEGLQNKVFLDIMMYFANHDRENLRSMSIFDFHVQVDEQNLWYIVRCDTLNRDVKMRMKTAVVICTKFLVQAGAQVTYFLALKEVLNPEEQCM</sequence>
<name>A0A9Q0YAA7_HOLLE</name>
<dbReference type="PANTHER" id="PTHR21446:SF12">
    <property type="entry name" value="POTASSIUM CHANNEL TETRAMERIZATION DOMAIN CONTAINING 1"/>
    <property type="match status" value="1"/>
</dbReference>
<dbReference type="OrthoDB" id="2434995at2759"/>
<evidence type="ECO:0000313" key="1">
    <source>
        <dbReference type="EMBL" id="KAJ8017544.1"/>
    </source>
</evidence>
<dbReference type="InterPro" id="IPR052787">
    <property type="entry name" value="MAVS"/>
</dbReference>
<protein>
    <submittedName>
        <fullName evidence="1">Uncharacterized protein</fullName>
    </submittedName>
</protein>
<dbReference type="EMBL" id="JAIZAY010001527">
    <property type="protein sequence ID" value="KAJ8017544.1"/>
    <property type="molecule type" value="Genomic_DNA"/>
</dbReference>
<organism evidence="1 2">
    <name type="scientific">Holothuria leucospilota</name>
    <name type="common">Black long sea cucumber</name>
    <name type="synonym">Mertensiothuria leucospilota</name>
    <dbReference type="NCBI Taxonomy" id="206669"/>
    <lineage>
        <taxon>Eukaryota</taxon>
        <taxon>Metazoa</taxon>
        <taxon>Echinodermata</taxon>
        <taxon>Eleutherozoa</taxon>
        <taxon>Echinozoa</taxon>
        <taxon>Holothuroidea</taxon>
        <taxon>Aspidochirotacea</taxon>
        <taxon>Aspidochirotida</taxon>
        <taxon>Holothuriidae</taxon>
        <taxon>Holothuria</taxon>
    </lineage>
</organism>
<keyword evidence="2" id="KW-1185">Reference proteome</keyword>
<accession>A0A9Q0YAA7</accession>
<evidence type="ECO:0000313" key="2">
    <source>
        <dbReference type="Proteomes" id="UP001152320"/>
    </source>
</evidence>
<comment type="caution">
    <text evidence="1">The sequence shown here is derived from an EMBL/GenBank/DDBJ whole genome shotgun (WGS) entry which is preliminary data.</text>
</comment>
<dbReference type="Proteomes" id="UP001152320">
    <property type="component" value="Unassembled WGS sequence"/>
</dbReference>
<dbReference type="AlphaFoldDB" id="A0A9Q0YAA7"/>
<proteinExistence type="predicted"/>